<dbReference type="Proteomes" id="UP000887569">
    <property type="component" value="Unplaced"/>
</dbReference>
<reference evidence="2" key="1">
    <citation type="submission" date="2022-11" db="UniProtKB">
        <authorList>
            <consortium name="WormBaseParasite"/>
        </authorList>
    </citation>
    <scope>IDENTIFICATION</scope>
</reference>
<keyword evidence="1" id="KW-1185">Reference proteome</keyword>
<accession>A0A914ZRM4</accession>
<evidence type="ECO:0000313" key="1">
    <source>
        <dbReference type="Proteomes" id="UP000887569"/>
    </source>
</evidence>
<protein>
    <submittedName>
        <fullName evidence="2">Uncharacterized protein</fullName>
    </submittedName>
</protein>
<dbReference type="WBParaSite" id="PgB16_g043_t01">
    <property type="protein sequence ID" value="PgB16_g043_t01"/>
    <property type="gene ID" value="PgB16_g043"/>
</dbReference>
<dbReference type="AlphaFoldDB" id="A0A914ZRM4"/>
<proteinExistence type="predicted"/>
<evidence type="ECO:0000313" key="2">
    <source>
        <dbReference type="WBParaSite" id="PgB16_g043_t01"/>
    </source>
</evidence>
<sequence length="168" mass="18118">AVSHSSTFVSSPTNVVRQMSPHPYEATATAPSAWFPTETNLDRRNPPVATFESVLRSSSTVQPTTADISTPSALYFPITTEHSATASLVHKSTTVVSLQPTVLRSDKSLNNAEIRPIPRKSSDHESTFFTATAFPNSRASFSSKEPSDTLSVTLESVLVSPAFNDPHN</sequence>
<organism evidence="1 2">
    <name type="scientific">Parascaris univalens</name>
    <name type="common">Nematode worm</name>
    <dbReference type="NCBI Taxonomy" id="6257"/>
    <lineage>
        <taxon>Eukaryota</taxon>
        <taxon>Metazoa</taxon>
        <taxon>Ecdysozoa</taxon>
        <taxon>Nematoda</taxon>
        <taxon>Chromadorea</taxon>
        <taxon>Rhabditida</taxon>
        <taxon>Spirurina</taxon>
        <taxon>Ascaridomorpha</taxon>
        <taxon>Ascaridoidea</taxon>
        <taxon>Ascarididae</taxon>
        <taxon>Parascaris</taxon>
    </lineage>
</organism>
<name>A0A914ZRM4_PARUN</name>